<sequence>MESRALKVGIMQALNALLFNRSLSAPFCQFQRERQSPLRD</sequence>
<name>A0A076LTR9_9GAMM</name>
<dbReference type="EMBL" id="CP006664">
    <property type="protein sequence ID" value="AIJ10072.1"/>
    <property type="molecule type" value="Genomic_DNA"/>
</dbReference>
<gene>
    <name evidence="1" type="ORF">ETEE_3657</name>
</gene>
<reference evidence="1 2" key="1">
    <citation type="journal article" date="2012" name="PLoS ONE">
        <title>Edwardsiella comparative phylogenomics reveal the new intra/inter-species taxonomic relationships, virulence evolution and niche adaptation mechanisms.</title>
        <authorList>
            <person name="Yang M."/>
            <person name="Lv Y."/>
            <person name="Xiao J."/>
            <person name="Wu H."/>
            <person name="Zheng H."/>
            <person name="Liu Q."/>
            <person name="Zhang Y."/>
            <person name="Wang Q."/>
        </authorList>
    </citation>
    <scope>NUCLEOTIDE SEQUENCE [LARGE SCALE GENOMIC DNA]</scope>
    <source>
        <strain evidence="2">080813</strain>
    </source>
</reference>
<evidence type="ECO:0000313" key="1">
    <source>
        <dbReference type="EMBL" id="AIJ10072.1"/>
    </source>
</evidence>
<dbReference type="KEGG" id="ete:ETEE_3657"/>
<evidence type="ECO:0000313" key="2">
    <source>
        <dbReference type="Proteomes" id="UP000028681"/>
    </source>
</evidence>
<protein>
    <submittedName>
        <fullName evidence="1">Uncharacterized protein</fullName>
    </submittedName>
</protein>
<dbReference type="HOGENOM" id="CLU_3288788_0_0_6"/>
<dbReference type="Proteomes" id="UP000028681">
    <property type="component" value="Chromosome"/>
</dbReference>
<dbReference type="AlphaFoldDB" id="A0A076LTR9"/>
<accession>A0A076LTR9</accession>
<organism evidence="1 2">
    <name type="scientific">Edwardsiella anguillarum ET080813</name>
    <dbReference type="NCBI Taxonomy" id="667120"/>
    <lineage>
        <taxon>Bacteria</taxon>
        <taxon>Pseudomonadati</taxon>
        <taxon>Pseudomonadota</taxon>
        <taxon>Gammaproteobacteria</taxon>
        <taxon>Enterobacterales</taxon>
        <taxon>Hafniaceae</taxon>
        <taxon>Edwardsiella</taxon>
    </lineage>
</organism>
<proteinExistence type="predicted"/>